<dbReference type="EMBL" id="JBHSPA010000006">
    <property type="protein sequence ID" value="MFC5823070.1"/>
    <property type="molecule type" value="Genomic_DNA"/>
</dbReference>
<dbReference type="RefSeq" id="WP_379512608.1">
    <property type="nucleotide sequence ID" value="NZ_JBHSPA010000006.1"/>
</dbReference>
<keyword evidence="3" id="KW-1185">Reference proteome</keyword>
<name>A0ABW1CBK6_9ACTN</name>
<protein>
    <submittedName>
        <fullName evidence="2">Uncharacterized protein</fullName>
    </submittedName>
</protein>
<dbReference type="Proteomes" id="UP001596058">
    <property type="component" value="Unassembled WGS sequence"/>
</dbReference>
<gene>
    <name evidence="2" type="ORF">ACFPZ3_04295</name>
</gene>
<reference evidence="3" key="1">
    <citation type="journal article" date="2019" name="Int. J. Syst. Evol. Microbiol.">
        <title>The Global Catalogue of Microorganisms (GCM) 10K type strain sequencing project: providing services to taxonomists for standard genome sequencing and annotation.</title>
        <authorList>
            <consortium name="The Broad Institute Genomics Platform"/>
            <consortium name="The Broad Institute Genome Sequencing Center for Infectious Disease"/>
            <person name="Wu L."/>
            <person name="Ma J."/>
        </authorList>
    </citation>
    <scope>NUCLEOTIDE SEQUENCE [LARGE SCALE GENOMIC DNA]</scope>
    <source>
        <strain evidence="3">CCUG 53903</strain>
    </source>
</reference>
<organism evidence="2 3">
    <name type="scientific">Nonomuraea insulae</name>
    <dbReference type="NCBI Taxonomy" id="1616787"/>
    <lineage>
        <taxon>Bacteria</taxon>
        <taxon>Bacillati</taxon>
        <taxon>Actinomycetota</taxon>
        <taxon>Actinomycetes</taxon>
        <taxon>Streptosporangiales</taxon>
        <taxon>Streptosporangiaceae</taxon>
        <taxon>Nonomuraea</taxon>
    </lineage>
</organism>
<accession>A0ABW1CBK6</accession>
<comment type="caution">
    <text evidence="2">The sequence shown here is derived from an EMBL/GenBank/DDBJ whole genome shotgun (WGS) entry which is preliminary data.</text>
</comment>
<proteinExistence type="predicted"/>
<evidence type="ECO:0000256" key="1">
    <source>
        <dbReference type="SAM" id="MobiDB-lite"/>
    </source>
</evidence>
<evidence type="ECO:0000313" key="3">
    <source>
        <dbReference type="Proteomes" id="UP001596058"/>
    </source>
</evidence>
<feature type="region of interest" description="Disordered" evidence="1">
    <location>
        <begin position="58"/>
        <end position="82"/>
    </location>
</feature>
<evidence type="ECO:0000313" key="2">
    <source>
        <dbReference type="EMBL" id="MFC5823070.1"/>
    </source>
</evidence>
<sequence>MATAGGVDVTGGRAFPGWEILEGAGGGYIAFRTVLVSTKSGLSNVRCGATRRELFEHLEQETRLERQPRQASRPTKDARGAA</sequence>